<reference evidence="1 2" key="1">
    <citation type="submission" date="2017-03" db="EMBL/GenBank/DDBJ databases">
        <title>Genome Survey of Euroglyphus maynei.</title>
        <authorList>
            <person name="Arlian L.G."/>
            <person name="Morgan M.S."/>
            <person name="Rider S.D."/>
        </authorList>
    </citation>
    <scope>NUCLEOTIDE SEQUENCE [LARGE SCALE GENOMIC DNA]</scope>
    <source>
        <strain evidence="1">Arlian Lab</strain>
        <tissue evidence="1">Whole body</tissue>
    </source>
</reference>
<evidence type="ECO:0008006" key="3">
    <source>
        <dbReference type="Google" id="ProtNLM"/>
    </source>
</evidence>
<dbReference type="EMBL" id="MUJZ01015541">
    <property type="protein sequence ID" value="OTF81037.1"/>
    <property type="molecule type" value="Genomic_DNA"/>
</dbReference>
<organism evidence="1 2">
    <name type="scientific">Euroglyphus maynei</name>
    <name type="common">Mayne's house dust mite</name>
    <dbReference type="NCBI Taxonomy" id="6958"/>
    <lineage>
        <taxon>Eukaryota</taxon>
        <taxon>Metazoa</taxon>
        <taxon>Ecdysozoa</taxon>
        <taxon>Arthropoda</taxon>
        <taxon>Chelicerata</taxon>
        <taxon>Arachnida</taxon>
        <taxon>Acari</taxon>
        <taxon>Acariformes</taxon>
        <taxon>Sarcoptiformes</taxon>
        <taxon>Astigmata</taxon>
        <taxon>Psoroptidia</taxon>
        <taxon>Analgoidea</taxon>
        <taxon>Pyroglyphidae</taxon>
        <taxon>Pyroglyphinae</taxon>
        <taxon>Euroglyphus</taxon>
    </lineage>
</organism>
<dbReference type="SUPFAM" id="SSF101447">
    <property type="entry name" value="Formin homology 2 domain (FH2 domain)"/>
    <property type="match status" value="1"/>
</dbReference>
<sequence length="96" mass="10452">MGGGPPPPPPPGPPPQEFPFNIKRAKFVPKKGLKKPMWKKLPAVKVSEESIWVQVNSDDVYVSDDIIDSLVNRFASSNVAMTHSGSKGPDADNIDR</sequence>
<evidence type="ECO:0000313" key="1">
    <source>
        <dbReference type="EMBL" id="OTF81037.1"/>
    </source>
</evidence>
<name>A0A1Y3BLR0_EURMA</name>
<dbReference type="AlphaFoldDB" id="A0A1Y3BLR0"/>
<dbReference type="Gene3D" id="6.10.30.30">
    <property type="match status" value="1"/>
</dbReference>
<proteinExistence type="predicted"/>
<comment type="caution">
    <text evidence="1">The sequence shown here is derived from an EMBL/GenBank/DDBJ whole genome shotgun (WGS) entry which is preliminary data.</text>
</comment>
<evidence type="ECO:0000313" key="2">
    <source>
        <dbReference type="Proteomes" id="UP000194236"/>
    </source>
</evidence>
<feature type="non-terminal residue" evidence="1">
    <location>
        <position position="96"/>
    </location>
</feature>
<dbReference type="Proteomes" id="UP000194236">
    <property type="component" value="Unassembled WGS sequence"/>
</dbReference>
<accession>A0A1Y3BLR0</accession>
<protein>
    <recommendedName>
        <fullName evidence="3">FH2 domain-containing protein</fullName>
    </recommendedName>
</protein>
<keyword evidence="2" id="KW-1185">Reference proteome</keyword>
<gene>
    <name evidence="1" type="ORF">BLA29_014972</name>
</gene>